<evidence type="ECO:0000256" key="2">
    <source>
        <dbReference type="SAM" id="Phobius"/>
    </source>
</evidence>
<evidence type="ECO:0000256" key="1">
    <source>
        <dbReference type="SAM" id="MobiDB-lite"/>
    </source>
</evidence>
<dbReference type="InterPro" id="IPR013857">
    <property type="entry name" value="NADH-UbQ_OxRdtase-assoc_prot30"/>
</dbReference>
<comment type="caution">
    <text evidence="4">The sequence shown here is derived from an EMBL/GenBank/DDBJ whole genome shotgun (WGS) entry which is preliminary data.</text>
</comment>
<feature type="transmembrane region" description="Helical" evidence="2">
    <location>
        <begin position="255"/>
        <end position="279"/>
    </location>
</feature>
<feature type="transmembrane region" description="Helical" evidence="2">
    <location>
        <begin position="285"/>
        <end position="305"/>
    </location>
</feature>
<organism evidence="4 5">
    <name type="scientific">Asterophora parasitica</name>
    <dbReference type="NCBI Taxonomy" id="117018"/>
    <lineage>
        <taxon>Eukaryota</taxon>
        <taxon>Fungi</taxon>
        <taxon>Dikarya</taxon>
        <taxon>Basidiomycota</taxon>
        <taxon>Agaricomycotina</taxon>
        <taxon>Agaricomycetes</taxon>
        <taxon>Agaricomycetidae</taxon>
        <taxon>Agaricales</taxon>
        <taxon>Tricholomatineae</taxon>
        <taxon>Lyophyllaceae</taxon>
        <taxon>Asterophora</taxon>
    </lineage>
</organism>
<reference evidence="4" key="2">
    <citation type="submission" date="2021-10" db="EMBL/GenBank/DDBJ databases">
        <title>Phylogenomics reveals ancestral predisposition of the termite-cultivated fungus Termitomyces towards a domesticated lifestyle.</title>
        <authorList>
            <person name="Auxier B."/>
            <person name="Grum-Grzhimaylo A."/>
            <person name="Cardenas M.E."/>
            <person name="Lodge J.D."/>
            <person name="Laessoe T."/>
            <person name="Pedersen O."/>
            <person name="Smith M.E."/>
            <person name="Kuyper T.W."/>
            <person name="Franco-Molano E.A."/>
            <person name="Baroni T.J."/>
            <person name="Aanen D.K."/>
        </authorList>
    </citation>
    <scope>NUCLEOTIDE SEQUENCE</scope>
    <source>
        <strain evidence="4">AP01</strain>
        <tissue evidence="4">Mycelium</tissue>
    </source>
</reference>
<dbReference type="GO" id="GO:0006120">
    <property type="term" value="P:mitochondrial electron transport, NADH to ubiquinone"/>
    <property type="evidence" value="ECO:0007669"/>
    <property type="project" value="TreeGrafter"/>
</dbReference>
<keyword evidence="2" id="KW-1133">Transmembrane helix</keyword>
<dbReference type="PANTHER" id="PTHR13194">
    <property type="entry name" value="COMPLEX I INTERMEDIATE-ASSOCIATED PROTEIN 30"/>
    <property type="match status" value="1"/>
</dbReference>
<feature type="region of interest" description="Disordered" evidence="1">
    <location>
        <begin position="444"/>
        <end position="577"/>
    </location>
</feature>
<evidence type="ECO:0000259" key="3">
    <source>
        <dbReference type="Pfam" id="PF08547"/>
    </source>
</evidence>
<dbReference type="Pfam" id="PF08547">
    <property type="entry name" value="CIA30"/>
    <property type="match status" value="1"/>
</dbReference>
<dbReference type="SUPFAM" id="SSF81321">
    <property type="entry name" value="Family A G protein-coupled receptor-like"/>
    <property type="match status" value="1"/>
</dbReference>
<dbReference type="PANTHER" id="PTHR13194:SF18">
    <property type="entry name" value="COMPLEX I INTERMEDIATE-ASSOCIATED PROTEIN 30, MITOCHONDRIAL"/>
    <property type="match status" value="1"/>
</dbReference>
<evidence type="ECO:0000313" key="4">
    <source>
        <dbReference type="EMBL" id="KAG5645534.1"/>
    </source>
</evidence>
<feature type="compositionally biased region" description="Low complexity" evidence="1">
    <location>
        <begin position="354"/>
        <end position="368"/>
    </location>
</feature>
<dbReference type="EMBL" id="JABCKV010000037">
    <property type="protein sequence ID" value="KAG5645534.1"/>
    <property type="molecule type" value="Genomic_DNA"/>
</dbReference>
<feature type="region of interest" description="Disordered" evidence="1">
    <location>
        <begin position="318"/>
        <end position="375"/>
    </location>
</feature>
<protein>
    <recommendedName>
        <fullName evidence="3">NADH:ubiquinone oxidoreductase intermediate-associated protein 30 domain-containing protein</fullName>
    </recommendedName>
</protein>
<dbReference type="GO" id="GO:0005739">
    <property type="term" value="C:mitochondrion"/>
    <property type="evidence" value="ECO:0007669"/>
    <property type="project" value="TreeGrafter"/>
</dbReference>
<evidence type="ECO:0000313" key="5">
    <source>
        <dbReference type="Proteomes" id="UP000775547"/>
    </source>
</evidence>
<dbReference type="CDD" id="cd00637">
    <property type="entry name" value="7tm_classA_rhodopsin-like"/>
    <property type="match status" value="1"/>
</dbReference>
<keyword evidence="5" id="KW-1185">Reference proteome</keyword>
<dbReference type="GO" id="GO:0010257">
    <property type="term" value="P:NADH dehydrogenase complex assembly"/>
    <property type="evidence" value="ECO:0007669"/>
    <property type="project" value="TreeGrafter"/>
</dbReference>
<feature type="transmembrane region" description="Helical" evidence="2">
    <location>
        <begin position="138"/>
        <end position="161"/>
    </location>
</feature>
<feature type="transmembrane region" description="Helical" evidence="2">
    <location>
        <begin position="104"/>
        <end position="126"/>
    </location>
</feature>
<feature type="domain" description="NADH:ubiquinone oxidoreductase intermediate-associated protein 30" evidence="3">
    <location>
        <begin position="623"/>
        <end position="727"/>
    </location>
</feature>
<name>A0A9P7G7X8_9AGAR</name>
<sequence>MSESTFTPLLKSEVAGAIAVNAFAILSTFALFTVACRVIWLAIRQRFSSSSSEPQEYVFFNTQLGYYAVCLLIANMFNNASGLINIRWTLDQGITEGTLCTLQAILMQIGNWATAYFTVTIAVHTFTSLVMQIRQSALVAGAAIAMGWISAGLIAAGPFFYPAPYKFGPAYGINGLSCGVSAIYLKAQFFFHLLPIFMASVLSAILYSLMFLVLRGTLNIKGGIKFTLDPHDRLGSGGVTESYHRFVARIARSMLWYPVAYIALLVPYSVMRLLVISGFTVGFEAIILAYACWFMLGVVNVLLLYNTFRVLGPVFDTPSQRESASSFGSGGKSEKEDPSRSNEKRSFEEKADQYSYPTPAYSSPPRSYKQLSPQSSVRSLLPVHQDRAASVQSFYSYPSSPSIGRAITPIDELQRSISPPQPAVQKFSPSTSRALTPLTEHIRQGSTDSLGLPAAPRGTRSPVLRQPSFEHVHSPSRSLNGNWSPVEHTIQRQPSAQTFGKRSPRNVHSTLNPDYDPTNWDSRYSTPQSSVGSYSGPLLSAVNPAFAAPGTPGSPSSPRTLPATPRHSRSFSAVPSIGPAPIGRQRAVLVARNGSVGNLSGHVRHVLRMKGADTISRAPRTLFKFNTPEEIKLFATGCDGDIGGTSTVNLGLEDSLEVNKLVGQQATGKFWGEMRLGVKSGLEGKLRGGYAGFRNKARPTLFGDITEDVSSHEYLALRVRIGGDPRTRTSFVRTNSGELSEDQIKMYREKIRSIGISLLGGNSGSAGHYELGIDSIRIVNEEDVIRTPPGETLPPLEHDAAEDDKSN</sequence>
<feature type="transmembrane region" description="Helical" evidence="2">
    <location>
        <begin position="189"/>
        <end position="214"/>
    </location>
</feature>
<feature type="compositionally biased region" description="Basic and acidic residues" evidence="1">
    <location>
        <begin position="332"/>
        <end position="352"/>
    </location>
</feature>
<feature type="transmembrane region" description="Helical" evidence="2">
    <location>
        <begin position="20"/>
        <end position="43"/>
    </location>
</feature>
<gene>
    <name evidence="4" type="ORF">DXG03_005809</name>
</gene>
<feature type="region of interest" description="Disordered" evidence="1">
    <location>
        <begin position="786"/>
        <end position="807"/>
    </location>
</feature>
<dbReference type="AlphaFoldDB" id="A0A9P7G7X8"/>
<dbReference type="GO" id="GO:0051082">
    <property type="term" value="F:unfolded protein binding"/>
    <property type="evidence" value="ECO:0007669"/>
    <property type="project" value="TreeGrafter"/>
</dbReference>
<keyword evidence="2" id="KW-0812">Transmembrane</keyword>
<proteinExistence type="predicted"/>
<reference evidence="4" key="1">
    <citation type="submission" date="2020-07" db="EMBL/GenBank/DDBJ databases">
        <authorList>
            <person name="Nieuwenhuis M."/>
            <person name="Van De Peppel L.J.J."/>
        </authorList>
    </citation>
    <scope>NUCLEOTIDE SEQUENCE</scope>
    <source>
        <strain evidence="4">AP01</strain>
        <tissue evidence="4">Mycelium</tissue>
    </source>
</reference>
<feature type="compositionally biased region" description="Polar residues" evidence="1">
    <location>
        <begin position="519"/>
        <end position="533"/>
    </location>
</feature>
<feature type="compositionally biased region" description="Polar residues" evidence="1">
    <location>
        <begin position="491"/>
        <end position="512"/>
    </location>
</feature>
<dbReference type="InterPro" id="IPR039131">
    <property type="entry name" value="NDUFAF1"/>
</dbReference>
<feature type="compositionally biased region" description="Basic and acidic residues" evidence="1">
    <location>
        <begin position="796"/>
        <end position="807"/>
    </location>
</feature>
<dbReference type="Gene3D" id="1.20.1070.10">
    <property type="entry name" value="Rhodopsin 7-helix transmembrane proteins"/>
    <property type="match status" value="1"/>
</dbReference>
<dbReference type="Proteomes" id="UP000775547">
    <property type="component" value="Unassembled WGS sequence"/>
</dbReference>
<dbReference type="OrthoDB" id="100006at2759"/>
<accession>A0A9P7G7X8</accession>
<keyword evidence="2" id="KW-0472">Membrane</keyword>
<feature type="compositionally biased region" description="Low complexity" evidence="1">
    <location>
        <begin position="544"/>
        <end position="558"/>
    </location>
</feature>
<feature type="transmembrane region" description="Helical" evidence="2">
    <location>
        <begin position="64"/>
        <end position="84"/>
    </location>
</feature>